<dbReference type="SUPFAM" id="SSF47473">
    <property type="entry name" value="EF-hand"/>
    <property type="match status" value="2"/>
</dbReference>
<evidence type="ECO:0000256" key="8">
    <source>
        <dbReference type="ARBA" id="ARBA00023186"/>
    </source>
</evidence>
<dbReference type="GO" id="GO:0005509">
    <property type="term" value="F:calcium ion binding"/>
    <property type="evidence" value="ECO:0007669"/>
    <property type="project" value="InterPro"/>
</dbReference>
<protein>
    <recommendedName>
        <fullName evidence="11">Reticulocalbin-3</fullName>
    </recommendedName>
</protein>
<reference evidence="14 15" key="1">
    <citation type="submission" date="2022-05" db="EMBL/GenBank/DDBJ databases">
        <authorList>
            <consortium name="Genoscope - CEA"/>
            <person name="William W."/>
        </authorList>
    </citation>
    <scope>NUCLEOTIDE SEQUENCE [LARGE SCALE GENOMIC DNA]</scope>
</reference>
<evidence type="ECO:0000313" key="15">
    <source>
        <dbReference type="Proteomes" id="UP001159428"/>
    </source>
</evidence>
<evidence type="ECO:0000256" key="11">
    <source>
        <dbReference type="ARBA" id="ARBA00072696"/>
    </source>
</evidence>
<proteinExistence type="predicted"/>
<keyword evidence="8" id="KW-0143">Chaperone</keyword>
<keyword evidence="5" id="KW-0256">Endoplasmic reticulum</keyword>
<comment type="caution">
    <text evidence="14">The sequence shown here is derived from an EMBL/GenBank/DDBJ whole genome shotgun (WGS) entry which is preliminary data.</text>
</comment>
<dbReference type="GO" id="GO:0015031">
    <property type="term" value="P:protein transport"/>
    <property type="evidence" value="ECO:0007669"/>
    <property type="project" value="UniProtKB-ARBA"/>
</dbReference>
<feature type="chain" id="PRO_5043426405" description="Reticulocalbin-3" evidence="12">
    <location>
        <begin position="23"/>
        <end position="312"/>
    </location>
</feature>
<evidence type="ECO:0000256" key="10">
    <source>
        <dbReference type="ARBA" id="ARBA00063143"/>
    </source>
</evidence>
<dbReference type="GO" id="GO:0005788">
    <property type="term" value="C:endoplasmic reticulum lumen"/>
    <property type="evidence" value="ECO:0007669"/>
    <property type="project" value="UniProtKB-SubCell"/>
</dbReference>
<dbReference type="AlphaFoldDB" id="A0AAU9X7F0"/>
<keyword evidence="4" id="KW-0677">Repeat</keyword>
<keyword evidence="2" id="KW-0479">Metal-binding</keyword>
<evidence type="ECO:0000256" key="1">
    <source>
        <dbReference type="ARBA" id="ARBA00004319"/>
    </source>
</evidence>
<dbReference type="EMBL" id="CALNXJ010000032">
    <property type="protein sequence ID" value="CAH3138957.1"/>
    <property type="molecule type" value="Genomic_DNA"/>
</dbReference>
<evidence type="ECO:0000256" key="9">
    <source>
        <dbReference type="ARBA" id="ARBA00056975"/>
    </source>
</evidence>
<name>A0AAU9X7F0_9CNID</name>
<feature type="domain" description="EF-hand" evidence="13">
    <location>
        <begin position="159"/>
        <end position="188"/>
    </location>
</feature>
<dbReference type="Proteomes" id="UP001159428">
    <property type="component" value="Unassembled WGS sequence"/>
</dbReference>
<accession>A0AAU9X7F0</accession>
<dbReference type="PROSITE" id="PS50222">
    <property type="entry name" value="EF_HAND_2"/>
    <property type="match status" value="4"/>
</dbReference>
<evidence type="ECO:0000256" key="5">
    <source>
        <dbReference type="ARBA" id="ARBA00022824"/>
    </source>
</evidence>
<evidence type="ECO:0000256" key="6">
    <source>
        <dbReference type="ARBA" id="ARBA00022837"/>
    </source>
</evidence>
<keyword evidence="15" id="KW-1185">Reference proteome</keyword>
<feature type="domain" description="EF-hand" evidence="13">
    <location>
        <begin position="105"/>
        <end position="140"/>
    </location>
</feature>
<dbReference type="FunFam" id="1.10.238.10:FF:000104">
    <property type="entry name" value="calumenin isoform X1"/>
    <property type="match status" value="1"/>
</dbReference>
<dbReference type="InterPro" id="IPR018247">
    <property type="entry name" value="EF_Hand_1_Ca_BS"/>
</dbReference>
<keyword evidence="3 12" id="KW-0732">Signal</keyword>
<dbReference type="InterPro" id="IPR002048">
    <property type="entry name" value="EF_hand_dom"/>
</dbReference>
<feature type="signal peptide" evidence="12">
    <location>
        <begin position="1"/>
        <end position="22"/>
    </location>
</feature>
<evidence type="ECO:0000256" key="12">
    <source>
        <dbReference type="SAM" id="SignalP"/>
    </source>
</evidence>
<comment type="function">
    <text evidence="9">Probable molecular chaperone assisting protein biosynthesis and transport in the endoplasmic reticulum. Required for the proper biosynthesis and transport of pulmonary surfactant-associated protein A/SP-A, pulmonary surfactant-associated protein D/SP-D and the lipid transporter ABCA3. By regulating both the proper expression and the degradation through the endoplasmic reticulum-associated protein degradation pathway of these proteins plays a crucial role in pulmonary surfactant homeostasis. Has an anti-fibrotic activity by negatively regulating the secretion of type I and type III collagens. This calcium-binding protein also transiently associates with immature PCSK6 and regulates its secretion.</text>
</comment>
<feature type="domain" description="EF-hand" evidence="13">
    <location>
        <begin position="69"/>
        <end position="104"/>
    </location>
</feature>
<dbReference type="InterPro" id="IPR011992">
    <property type="entry name" value="EF-hand-dom_pair"/>
</dbReference>
<dbReference type="Pfam" id="PF13499">
    <property type="entry name" value="EF-hand_7"/>
    <property type="match status" value="2"/>
</dbReference>
<keyword evidence="6" id="KW-0106">Calcium</keyword>
<dbReference type="PANTHER" id="PTHR10827">
    <property type="entry name" value="RETICULOCALBIN"/>
    <property type="match status" value="1"/>
</dbReference>
<evidence type="ECO:0000256" key="7">
    <source>
        <dbReference type="ARBA" id="ARBA00023180"/>
    </source>
</evidence>
<evidence type="ECO:0000313" key="14">
    <source>
        <dbReference type="EMBL" id="CAH3138957.1"/>
    </source>
</evidence>
<dbReference type="PANTHER" id="PTHR10827:SF52">
    <property type="entry name" value="IP16409P"/>
    <property type="match status" value="1"/>
</dbReference>
<evidence type="ECO:0000256" key="3">
    <source>
        <dbReference type="ARBA" id="ARBA00022729"/>
    </source>
</evidence>
<evidence type="ECO:0000256" key="2">
    <source>
        <dbReference type="ARBA" id="ARBA00022723"/>
    </source>
</evidence>
<evidence type="ECO:0000259" key="13">
    <source>
        <dbReference type="PROSITE" id="PS50222"/>
    </source>
</evidence>
<comment type="subcellular location">
    <subcellularLocation>
        <location evidence="1">Endoplasmic reticulum lumen</location>
    </subcellularLocation>
</comment>
<evidence type="ECO:0000256" key="4">
    <source>
        <dbReference type="ARBA" id="ARBA00022737"/>
    </source>
</evidence>
<organism evidence="14 15">
    <name type="scientific">Pocillopora meandrina</name>
    <dbReference type="NCBI Taxonomy" id="46732"/>
    <lineage>
        <taxon>Eukaryota</taxon>
        <taxon>Metazoa</taxon>
        <taxon>Cnidaria</taxon>
        <taxon>Anthozoa</taxon>
        <taxon>Hexacorallia</taxon>
        <taxon>Scleractinia</taxon>
        <taxon>Astrocoeniina</taxon>
        <taxon>Pocilloporidae</taxon>
        <taxon>Pocillopora</taxon>
    </lineage>
</organism>
<gene>
    <name evidence="14" type="ORF">PMEA_00018689</name>
</gene>
<dbReference type="Pfam" id="PF13202">
    <property type="entry name" value="EF-hand_5"/>
    <property type="match status" value="1"/>
</dbReference>
<dbReference type="SMART" id="SM00054">
    <property type="entry name" value="EFh"/>
    <property type="match status" value="6"/>
</dbReference>
<sequence length="312" mass="36136">MLRGLSIVGFVSLCVCTLSVSATKLFYPPLPKVSEEDQYKKGEHNFEYDHEAFLGRALSSEWSKLPADEVMEKLSELFPKIDVDSDKKISIPELYGWIEQHMKKHVLRQADLKMQDMDSNKDGKVSWEEYRETQYPSSTEKGLKEKGLGEFKILVSREKKRFDFADTDNDKVLSREELSFLLHPEESKRMTSYFIEESLDIFDTDKDGKISVDEYLGNEVNRLSKSMLDVLKKSFNKELDSNKDGFLDRNEIREWIFPGAHEDPILVEAKHLMKAGDDDKDTFLTEDELIKHYDIFAGSRVTSYGDLLKDEL</sequence>
<feature type="domain" description="EF-hand" evidence="13">
    <location>
        <begin position="226"/>
        <end position="262"/>
    </location>
</feature>
<comment type="subunit">
    <text evidence="10">Interacts with PCSK6 (immature form including the propeptide); probably involved in the maturation and the secretion of PCSK6.</text>
</comment>
<dbReference type="Gene3D" id="1.10.238.10">
    <property type="entry name" value="EF-hand"/>
    <property type="match status" value="3"/>
</dbReference>
<dbReference type="PROSITE" id="PS00018">
    <property type="entry name" value="EF_HAND_1"/>
    <property type="match status" value="5"/>
</dbReference>
<keyword evidence="7" id="KW-0325">Glycoprotein</keyword>